<dbReference type="Pfam" id="PF00685">
    <property type="entry name" value="Sulfotransfer_1"/>
    <property type="match status" value="1"/>
</dbReference>
<protein>
    <recommendedName>
        <fullName evidence="3">Sulfotransferase</fullName>
        <ecNumber evidence="3">2.8.2.-</ecNumber>
    </recommendedName>
</protein>
<dbReference type="InterPro" id="IPR000863">
    <property type="entry name" value="Sulfotransferase_dom"/>
</dbReference>
<evidence type="ECO:0000313" key="5">
    <source>
        <dbReference type="EMBL" id="VDC91556.1"/>
    </source>
</evidence>
<dbReference type="EMBL" id="LR031573">
    <property type="protein sequence ID" value="VDC91556.1"/>
    <property type="molecule type" value="Genomic_DNA"/>
</dbReference>
<dbReference type="GO" id="GO:0008146">
    <property type="term" value="F:sulfotransferase activity"/>
    <property type="evidence" value="ECO:0007669"/>
    <property type="project" value="InterPro"/>
</dbReference>
<gene>
    <name evidence="5" type="ORF">BRAA02T08381Z</name>
</gene>
<name>A0A3P6ACU1_BRACM</name>
<evidence type="ECO:0000256" key="2">
    <source>
        <dbReference type="ARBA" id="ARBA00022679"/>
    </source>
</evidence>
<reference evidence="5" key="1">
    <citation type="submission" date="2018-11" db="EMBL/GenBank/DDBJ databases">
        <authorList>
            <consortium name="Genoscope - CEA"/>
            <person name="William W."/>
        </authorList>
    </citation>
    <scope>NUCLEOTIDE SEQUENCE</scope>
</reference>
<dbReference type="AlphaFoldDB" id="A0A3P6ACU1"/>
<dbReference type="EC" id="2.8.2.-" evidence="3"/>
<dbReference type="InterPro" id="IPR027417">
    <property type="entry name" value="P-loop_NTPase"/>
</dbReference>
<dbReference type="PANTHER" id="PTHR11783">
    <property type="entry name" value="SULFOTRANSFERASE SULT"/>
    <property type="match status" value="1"/>
</dbReference>
<accession>A0A3P6ACU1</accession>
<evidence type="ECO:0000259" key="4">
    <source>
        <dbReference type="Pfam" id="PF00685"/>
    </source>
</evidence>
<organism evidence="5">
    <name type="scientific">Brassica campestris</name>
    <name type="common">Field mustard</name>
    <dbReference type="NCBI Taxonomy" id="3711"/>
    <lineage>
        <taxon>Eukaryota</taxon>
        <taxon>Viridiplantae</taxon>
        <taxon>Streptophyta</taxon>
        <taxon>Embryophyta</taxon>
        <taxon>Tracheophyta</taxon>
        <taxon>Spermatophyta</taxon>
        <taxon>Magnoliopsida</taxon>
        <taxon>eudicotyledons</taxon>
        <taxon>Gunneridae</taxon>
        <taxon>Pentapetalae</taxon>
        <taxon>rosids</taxon>
        <taxon>malvids</taxon>
        <taxon>Brassicales</taxon>
        <taxon>Brassicaceae</taxon>
        <taxon>Brassiceae</taxon>
        <taxon>Brassica</taxon>
    </lineage>
</organism>
<sequence length="352" mass="39737">MSSSPSAVPDYLGDEDLTQETRDLISSLPREKGWLVSQMYQFQGRWHTQALLQGLMECQKRFEAKDSDIILVTNPKSGTTWLKALVFALINRHKFPVSSGDHPLLVTNPHLLVPFLEGVYYESPDFDFSKLSFPRLMNTHIPLLSLPETVKSSSCKIVYCCRNPKDMFVSLWHFGKKLAPEETADYPIEKAVEAFCQGKFIGGPFWDHVLEYWYASLENPNKVLFVTYEELKKQTGDTIKRIAEFLGCGSIGEEEVSGIVKLCSFESLTEFLGCGFIEAEEVRGIVKLCSFESLSSLEANREGKLPNGVETKAFFRKGEVGGWRDTLSESLAEEIDRTMEEKFQGSGLKFSC</sequence>
<evidence type="ECO:0000256" key="3">
    <source>
        <dbReference type="RuleBase" id="RU361155"/>
    </source>
</evidence>
<dbReference type="SUPFAM" id="SSF52540">
    <property type="entry name" value="P-loop containing nucleoside triphosphate hydrolases"/>
    <property type="match status" value="2"/>
</dbReference>
<feature type="domain" description="Sulfotransferase" evidence="4">
    <location>
        <begin position="66"/>
        <end position="268"/>
    </location>
</feature>
<comment type="similarity">
    <text evidence="1 3">Belongs to the sulfotransferase 1 family.</text>
</comment>
<proteinExistence type="inferred from homology"/>
<evidence type="ECO:0000256" key="1">
    <source>
        <dbReference type="ARBA" id="ARBA00005771"/>
    </source>
</evidence>
<keyword evidence="2 3" id="KW-0808">Transferase</keyword>
<dbReference type="Gene3D" id="3.40.50.300">
    <property type="entry name" value="P-loop containing nucleotide triphosphate hydrolases"/>
    <property type="match status" value="2"/>
</dbReference>